<dbReference type="Gene3D" id="3.30.420.10">
    <property type="entry name" value="Ribonuclease H-like superfamily/Ribonuclease H"/>
    <property type="match status" value="1"/>
</dbReference>
<dbReference type="InterPro" id="IPR036397">
    <property type="entry name" value="RNaseH_sf"/>
</dbReference>
<dbReference type="AlphaFoldDB" id="A0A5B6WL45"/>
<dbReference type="InterPro" id="IPR012337">
    <property type="entry name" value="RNaseH-like_sf"/>
</dbReference>
<keyword evidence="1" id="KW-0675">Receptor</keyword>
<organism evidence="1 2">
    <name type="scientific">Gossypium australe</name>
    <dbReference type="NCBI Taxonomy" id="47621"/>
    <lineage>
        <taxon>Eukaryota</taxon>
        <taxon>Viridiplantae</taxon>
        <taxon>Streptophyta</taxon>
        <taxon>Embryophyta</taxon>
        <taxon>Tracheophyta</taxon>
        <taxon>Spermatophyta</taxon>
        <taxon>Magnoliopsida</taxon>
        <taxon>eudicotyledons</taxon>
        <taxon>Gunneridae</taxon>
        <taxon>Pentapetalae</taxon>
        <taxon>rosids</taxon>
        <taxon>malvids</taxon>
        <taxon>Malvales</taxon>
        <taxon>Malvaceae</taxon>
        <taxon>Malvoideae</taxon>
        <taxon>Gossypium</taxon>
    </lineage>
</organism>
<reference evidence="2" key="1">
    <citation type="journal article" date="2019" name="Plant Biotechnol. J.">
        <title>Genome sequencing of the Australian wild diploid species Gossypium australe highlights disease resistance and delayed gland morphogenesis.</title>
        <authorList>
            <person name="Cai Y."/>
            <person name="Cai X."/>
            <person name="Wang Q."/>
            <person name="Wang P."/>
            <person name="Zhang Y."/>
            <person name="Cai C."/>
            <person name="Xu Y."/>
            <person name="Wang K."/>
            <person name="Zhou Z."/>
            <person name="Wang C."/>
            <person name="Geng S."/>
            <person name="Li B."/>
            <person name="Dong Q."/>
            <person name="Hou Y."/>
            <person name="Wang H."/>
            <person name="Ai P."/>
            <person name="Liu Z."/>
            <person name="Yi F."/>
            <person name="Sun M."/>
            <person name="An G."/>
            <person name="Cheng J."/>
            <person name="Zhang Y."/>
            <person name="Shi Q."/>
            <person name="Xie Y."/>
            <person name="Shi X."/>
            <person name="Chang Y."/>
            <person name="Huang F."/>
            <person name="Chen Y."/>
            <person name="Hong S."/>
            <person name="Mi L."/>
            <person name="Sun Q."/>
            <person name="Zhang L."/>
            <person name="Zhou B."/>
            <person name="Peng R."/>
            <person name="Zhang X."/>
            <person name="Liu F."/>
        </authorList>
    </citation>
    <scope>NUCLEOTIDE SEQUENCE [LARGE SCALE GENOMIC DNA]</scope>
    <source>
        <strain evidence="2">cv. PA1801</strain>
    </source>
</reference>
<proteinExistence type="predicted"/>
<dbReference type="Proteomes" id="UP000325315">
    <property type="component" value="Unassembled WGS sequence"/>
</dbReference>
<accession>A0A5B6WL45</accession>
<keyword evidence="2" id="KW-1185">Reference proteome</keyword>
<protein>
    <submittedName>
        <fullName evidence="1">Receptor-like protein 12</fullName>
    </submittedName>
</protein>
<dbReference type="OrthoDB" id="1704624at2759"/>
<dbReference type="SUPFAM" id="SSF53098">
    <property type="entry name" value="Ribonuclease H-like"/>
    <property type="match status" value="1"/>
</dbReference>
<name>A0A5B6WL45_9ROSI</name>
<dbReference type="PANTHER" id="PTHR48475">
    <property type="entry name" value="RIBONUCLEASE H"/>
    <property type="match status" value="1"/>
</dbReference>
<dbReference type="PANTHER" id="PTHR48475:SF1">
    <property type="entry name" value="RNASE H TYPE-1 DOMAIN-CONTAINING PROTEIN"/>
    <property type="match status" value="1"/>
</dbReference>
<comment type="caution">
    <text evidence="1">The sequence shown here is derived from an EMBL/GenBank/DDBJ whole genome shotgun (WGS) entry which is preliminary data.</text>
</comment>
<evidence type="ECO:0000313" key="2">
    <source>
        <dbReference type="Proteomes" id="UP000325315"/>
    </source>
</evidence>
<sequence>MSDTATDSESTFEQDMCLEGSQDFEDDRDCNLSPDLLRMVEQDEKQIIPYKKSLYAWATKMYECCSGIASPPWKGIASVIPRNDISAKFMETRFICLIHLFMYDFSMDFLYVGYGCRWLISPKASSGHRFIFLVVDYFTKWVEAASYANVTKSAVSKFLKKEIICQYRMPKRIISGKALNLNNSTISEVCSLFKIKTPYRLKVNGAMGAAEKNMEKMAETYKDWYEKLPFAYRTFVKTSTGATHFFFVYGMEVVLPIKAFFGGASMLTEMDTEQTEDNKSYFPKDAVEQIEATNMADLIFLKLKLRIGKSYLPEVTVEQIEATSLISLKLQWSRLKTANLISLKMQWNRLKLQIGGSYLPEVAVEQVEATSLISLKLHWSRLKPPDLISLKLQWSRLKLPILISLKFQQSRSKLQISSP</sequence>
<gene>
    <name evidence="1" type="ORF">EPI10_004832</name>
</gene>
<evidence type="ECO:0000313" key="1">
    <source>
        <dbReference type="EMBL" id="KAA3482601.1"/>
    </source>
</evidence>
<dbReference type="GO" id="GO:0003676">
    <property type="term" value="F:nucleic acid binding"/>
    <property type="evidence" value="ECO:0007669"/>
    <property type="project" value="InterPro"/>
</dbReference>
<dbReference type="EMBL" id="SMMG02000002">
    <property type="protein sequence ID" value="KAA3482601.1"/>
    <property type="molecule type" value="Genomic_DNA"/>
</dbReference>